<keyword evidence="1" id="KW-0689">Ribosomal protein</keyword>
<name>A0ACD1IGD6_9EURO</name>
<keyword evidence="2" id="KW-1185">Reference proteome</keyword>
<evidence type="ECO:0000313" key="2">
    <source>
        <dbReference type="Proteomes" id="UP000249748"/>
    </source>
</evidence>
<dbReference type="EMBL" id="KZ824547">
    <property type="protein sequence ID" value="RAK89489.1"/>
    <property type="molecule type" value="Genomic_DNA"/>
</dbReference>
<accession>A0ACD1IGD6</accession>
<dbReference type="Proteomes" id="UP000249748">
    <property type="component" value="Unassembled WGS sequence"/>
</dbReference>
<keyword evidence="1" id="KW-0687">Ribonucleoprotein</keyword>
<organism evidence="1 2">
    <name type="scientific">Aspergillus costaricaensis CBS 115574</name>
    <dbReference type="NCBI Taxonomy" id="1448317"/>
    <lineage>
        <taxon>Eukaryota</taxon>
        <taxon>Fungi</taxon>
        <taxon>Dikarya</taxon>
        <taxon>Ascomycota</taxon>
        <taxon>Pezizomycotina</taxon>
        <taxon>Eurotiomycetes</taxon>
        <taxon>Eurotiomycetidae</taxon>
        <taxon>Eurotiales</taxon>
        <taxon>Aspergillaceae</taxon>
        <taxon>Aspergillus</taxon>
        <taxon>Aspergillus subgen. Circumdati</taxon>
    </lineage>
</organism>
<proteinExistence type="predicted"/>
<evidence type="ECO:0000313" key="1">
    <source>
        <dbReference type="EMBL" id="RAK89489.1"/>
    </source>
</evidence>
<protein>
    <submittedName>
        <fullName evidence="1">60S ribosomal protein L7A</fullName>
    </submittedName>
</protein>
<reference evidence="1" key="1">
    <citation type="submission" date="2018-02" db="EMBL/GenBank/DDBJ databases">
        <title>The genomes of Aspergillus section Nigri reveals drivers in fungal speciation.</title>
        <authorList>
            <consortium name="DOE Joint Genome Institute"/>
            <person name="Vesth T.C."/>
            <person name="Nybo J."/>
            <person name="Theobald S."/>
            <person name="Brandl J."/>
            <person name="Frisvad J.C."/>
            <person name="Nielsen K.F."/>
            <person name="Lyhne E.K."/>
            <person name="Kogle M.E."/>
            <person name="Kuo A."/>
            <person name="Riley R."/>
            <person name="Clum A."/>
            <person name="Nolan M."/>
            <person name="Lipzen A."/>
            <person name="Salamov A."/>
            <person name="Henrissat B."/>
            <person name="Wiebenga A."/>
            <person name="De vries R.P."/>
            <person name="Grigoriev I.V."/>
            <person name="Mortensen U.H."/>
            <person name="Andersen M.R."/>
            <person name="Baker S.E."/>
        </authorList>
    </citation>
    <scope>NUCLEOTIDE SEQUENCE</scope>
    <source>
        <strain evidence="1">CBS 115574</strain>
    </source>
</reference>
<gene>
    <name evidence="1" type="ORF">BO79DRAFT_237222</name>
</gene>
<sequence>MINAVLVFNNNGQPRLTKFYTQIDTQTKQSLIAQIYNLVSQRPASACNFLPLPPLLSRGASSGAENGPSDAPTQITYRNYATLSFIMISTSTESPLALIDLIQVFVEALDRMFENVCELDLIFGYETMHAVLSEMIVGGVVVETNIDKIVSASAKLIELLLFFFFLTVNPAPNAAADPVDKMPAQKSGKKTAPLPYPQGKAGAKKAPKNPLIEKRPRNFGIGQDIQPKRNLGRFVKWPEYVRLQRQKKILNLRLKVPPSIAQFQSTLDRNTAAQTFKFLNKYRPETKVEKKERLHAEATAVAEGKKKEDVSKKPYNVKYGLNHVVGLVENKKASLVLIAHDVDPIELVVFLPALCRKMGVPYAIVKGKARLGTVVHKKTSAVLALTEVRSEDKAEFAKLLSAVKEGYSDKYEESRRHWGGGIMGAKAVARQEKKRKAVEGAIRV</sequence>